<feature type="region of interest" description="Disordered" evidence="4">
    <location>
        <begin position="1"/>
        <end position="38"/>
    </location>
</feature>
<comment type="caution">
    <text evidence="5">The sequence shown here is derived from an EMBL/GenBank/DDBJ whole genome shotgun (WGS) entry which is preliminary data.</text>
</comment>
<dbReference type="InterPro" id="IPR020904">
    <property type="entry name" value="Sc_DH/Rdtase_CS"/>
</dbReference>
<dbReference type="PRINTS" id="PR00081">
    <property type="entry name" value="GDHRDH"/>
</dbReference>
<reference evidence="5 6" key="1">
    <citation type="submission" date="2024-02" db="EMBL/GenBank/DDBJ databases">
        <title>De novo assembly and annotation of 12 fungi associated with fruit tree decline syndrome in Ontario, Canada.</title>
        <authorList>
            <person name="Sulman M."/>
            <person name="Ellouze W."/>
            <person name="Ilyukhin E."/>
        </authorList>
    </citation>
    <scope>NUCLEOTIDE SEQUENCE [LARGE SCALE GENOMIC DNA]</scope>
    <source>
        <strain evidence="5 6">M11/M66-122</strain>
    </source>
</reference>
<evidence type="ECO:0000256" key="4">
    <source>
        <dbReference type="SAM" id="MobiDB-lite"/>
    </source>
</evidence>
<sequence length="313" mass="31918">MSERADLTSRILPHMTLGTGAPGTLTAPPPPLPSSATPSERAALRFGLHGQHAVVTGGAGDLGSAAARALLEHGLAGLVIFDRMAASEAEPRVAALRAEFPAADIGFSCVDITDEARVEEAMGEAEGRFRDHAASGSGAGVGGIDVVLNFAGMVGCGPETSTTAAAWDRMLAVNLTGGATVARAAGRAMIARGRGGSIVLVASVSGHQVNYPQPQAAYNASKAGLRMVARSLAAEWAVHGVRVNTISPGYMATVLNEGDGLAEGRRLWASRNPTGRMGEPDELSGAVVLLASRAGSYITGTDLRVDGGQTLLM</sequence>
<evidence type="ECO:0000256" key="1">
    <source>
        <dbReference type="ARBA" id="ARBA00006484"/>
    </source>
</evidence>
<gene>
    <name evidence="5" type="ORF">SLS62_004988</name>
</gene>
<keyword evidence="6" id="KW-1185">Reference proteome</keyword>
<evidence type="ECO:0000256" key="3">
    <source>
        <dbReference type="ARBA" id="ARBA00023002"/>
    </source>
</evidence>
<dbReference type="Pfam" id="PF13561">
    <property type="entry name" value="adh_short_C2"/>
    <property type="match status" value="1"/>
</dbReference>
<dbReference type="PRINTS" id="PR00080">
    <property type="entry name" value="SDRFAMILY"/>
</dbReference>
<dbReference type="PANTHER" id="PTHR42760:SF115">
    <property type="entry name" value="3-OXOACYL-[ACYL-CARRIER-PROTEIN] REDUCTASE FABG"/>
    <property type="match status" value="1"/>
</dbReference>
<keyword evidence="3" id="KW-0560">Oxidoreductase</keyword>
<dbReference type="Gene3D" id="3.40.50.720">
    <property type="entry name" value="NAD(P)-binding Rossmann-like Domain"/>
    <property type="match status" value="1"/>
</dbReference>
<dbReference type="EMBL" id="JAKJXP020000032">
    <property type="protein sequence ID" value="KAK7753039.1"/>
    <property type="molecule type" value="Genomic_DNA"/>
</dbReference>
<accession>A0AAN9UPU7</accession>
<protein>
    <submittedName>
        <fullName evidence="5">Uncharacterized protein</fullName>
    </submittedName>
</protein>
<evidence type="ECO:0000313" key="5">
    <source>
        <dbReference type="EMBL" id="KAK7753039.1"/>
    </source>
</evidence>
<dbReference type="PROSITE" id="PS00061">
    <property type="entry name" value="ADH_SHORT"/>
    <property type="match status" value="1"/>
</dbReference>
<dbReference type="Proteomes" id="UP001320420">
    <property type="component" value="Unassembled WGS sequence"/>
</dbReference>
<comment type="similarity">
    <text evidence="1">Belongs to the short-chain dehydrogenases/reductases (SDR) family.</text>
</comment>
<dbReference type="AlphaFoldDB" id="A0AAN9UPU7"/>
<proteinExistence type="inferred from homology"/>
<dbReference type="PANTHER" id="PTHR42760">
    <property type="entry name" value="SHORT-CHAIN DEHYDROGENASES/REDUCTASES FAMILY MEMBER"/>
    <property type="match status" value="1"/>
</dbReference>
<organism evidence="5 6">
    <name type="scientific">Diatrype stigma</name>
    <dbReference type="NCBI Taxonomy" id="117547"/>
    <lineage>
        <taxon>Eukaryota</taxon>
        <taxon>Fungi</taxon>
        <taxon>Dikarya</taxon>
        <taxon>Ascomycota</taxon>
        <taxon>Pezizomycotina</taxon>
        <taxon>Sordariomycetes</taxon>
        <taxon>Xylariomycetidae</taxon>
        <taxon>Xylariales</taxon>
        <taxon>Diatrypaceae</taxon>
        <taxon>Diatrype</taxon>
    </lineage>
</organism>
<feature type="compositionally biased region" description="Low complexity" evidence="4">
    <location>
        <begin position="16"/>
        <end position="26"/>
    </location>
</feature>
<name>A0AAN9UPU7_9PEZI</name>
<dbReference type="GO" id="GO:0016616">
    <property type="term" value="F:oxidoreductase activity, acting on the CH-OH group of donors, NAD or NADP as acceptor"/>
    <property type="evidence" value="ECO:0007669"/>
    <property type="project" value="TreeGrafter"/>
</dbReference>
<evidence type="ECO:0000256" key="2">
    <source>
        <dbReference type="ARBA" id="ARBA00022857"/>
    </source>
</evidence>
<dbReference type="InterPro" id="IPR036291">
    <property type="entry name" value="NAD(P)-bd_dom_sf"/>
</dbReference>
<dbReference type="FunFam" id="3.40.50.720:FF:000084">
    <property type="entry name" value="Short-chain dehydrogenase reductase"/>
    <property type="match status" value="1"/>
</dbReference>
<evidence type="ECO:0000313" key="6">
    <source>
        <dbReference type="Proteomes" id="UP001320420"/>
    </source>
</evidence>
<dbReference type="InterPro" id="IPR002347">
    <property type="entry name" value="SDR_fam"/>
</dbReference>
<keyword evidence="2" id="KW-0521">NADP</keyword>
<dbReference type="SUPFAM" id="SSF51735">
    <property type="entry name" value="NAD(P)-binding Rossmann-fold domains"/>
    <property type="match status" value="1"/>
</dbReference>